<evidence type="ECO:0000313" key="1">
    <source>
        <dbReference type="EMBL" id="MCG4617866.1"/>
    </source>
</evidence>
<dbReference type="RefSeq" id="WP_238127974.1">
    <property type="nucleotide sequence ID" value="NZ_CBCTPO010000007.1"/>
</dbReference>
<dbReference type="EMBL" id="JAKNHJ010000008">
    <property type="protein sequence ID" value="MCG4617866.1"/>
    <property type="molecule type" value="Genomic_DNA"/>
</dbReference>
<dbReference type="Gene3D" id="3.30.1330.40">
    <property type="entry name" value="RutC-like"/>
    <property type="match status" value="1"/>
</dbReference>
<dbReference type="Proteomes" id="UP001200537">
    <property type="component" value="Unassembled WGS sequence"/>
</dbReference>
<dbReference type="PANTHER" id="PTHR43760:SF1">
    <property type="entry name" value="ENDORIBONUCLEASE L-PSP_CHORISMATE MUTASE-LIKE DOMAIN-CONTAINING PROTEIN"/>
    <property type="match status" value="1"/>
</dbReference>
<gene>
    <name evidence="1" type="ORF">L0M99_05095</name>
</gene>
<dbReference type="PANTHER" id="PTHR43760">
    <property type="entry name" value="ENDORIBONUCLEASE-RELATED"/>
    <property type="match status" value="1"/>
</dbReference>
<organism evidence="1 2">
    <name type="scientific">Varibaculum cambriense</name>
    <dbReference type="NCBI Taxonomy" id="184870"/>
    <lineage>
        <taxon>Bacteria</taxon>
        <taxon>Bacillati</taxon>
        <taxon>Actinomycetota</taxon>
        <taxon>Actinomycetes</taxon>
        <taxon>Actinomycetales</taxon>
        <taxon>Actinomycetaceae</taxon>
        <taxon>Varibaculum</taxon>
    </lineage>
</organism>
<dbReference type="InterPro" id="IPR035959">
    <property type="entry name" value="RutC-like_sf"/>
</dbReference>
<reference evidence="1" key="1">
    <citation type="submission" date="2022-01" db="EMBL/GenBank/DDBJ databases">
        <title>Collection of gut derived symbiotic bacterial strains cultured from healthy donors.</title>
        <authorList>
            <person name="Lin H."/>
            <person name="Kohout C."/>
            <person name="Waligurski E."/>
            <person name="Pamer E.G."/>
        </authorList>
    </citation>
    <scope>NUCLEOTIDE SEQUENCE</scope>
    <source>
        <strain evidence="1">DFI.7.46</strain>
    </source>
</reference>
<dbReference type="CDD" id="cd02199">
    <property type="entry name" value="YjgF_YER057c_UK114_like_1"/>
    <property type="match status" value="1"/>
</dbReference>
<dbReference type="InterPro" id="IPR013813">
    <property type="entry name" value="Endoribo_LPSP/chorism_mut-like"/>
</dbReference>
<sequence length="156" mass="15665">MSNVSHRLTEAGMLLPPVATPVAAYTPAIALAGEGGILVRTSGQIPVVDGELVATGLVGAEVSPQDAYRAAQVCALNALAAGAEVAGGVDQLERVLKVTVFVASAPTFTGQASVANGASDTFGKLFDQPHIRSAVGVAALPLGAPCEVEVEFLARS</sequence>
<name>A0AAJ1BC04_9ACTO</name>
<evidence type="ECO:0000313" key="2">
    <source>
        <dbReference type="Proteomes" id="UP001200537"/>
    </source>
</evidence>
<dbReference type="SUPFAM" id="SSF55298">
    <property type="entry name" value="YjgF-like"/>
    <property type="match status" value="1"/>
</dbReference>
<proteinExistence type="predicted"/>
<comment type="caution">
    <text evidence="1">The sequence shown here is derived from an EMBL/GenBank/DDBJ whole genome shotgun (WGS) entry which is preliminary data.</text>
</comment>
<dbReference type="Pfam" id="PF01042">
    <property type="entry name" value="Ribonuc_L-PSP"/>
    <property type="match status" value="1"/>
</dbReference>
<dbReference type="AlphaFoldDB" id="A0AAJ1BC04"/>
<accession>A0AAJ1BC04</accession>
<protein>
    <submittedName>
        <fullName evidence="1">RidA family protein</fullName>
    </submittedName>
</protein>
<dbReference type="InterPro" id="IPR006175">
    <property type="entry name" value="YjgF/YER057c/UK114"/>
</dbReference>